<feature type="compositionally biased region" description="Basic residues" evidence="1">
    <location>
        <begin position="98"/>
        <end position="121"/>
    </location>
</feature>
<dbReference type="AlphaFoldDB" id="A0A9Q3GNP9"/>
<gene>
    <name evidence="2" type="ORF">O181_013289</name>
</gene>
<feature type="region of interest" description="Disordered" evidence="1">
    <location>
        <begin position="53"/>
        <end position="129"/>
    </location>
</feature>
<keyword evidence="3" id="KW-1185">Reference proteome</keyword>
<dbReference type="EMBL" id="AVOT02003454">
    <property type="protein sequence ID" value="MBW0473574.1"/>
    <property type="molecule type" value="Genomic_DNA"/>
</dbReference>
<reference evidence="2" key="1">
    <citation type="submission" date="2021-03" db="EMBL/GenBank/DDBJ databases">
        <title>Draft genome sequence of rust myrtle Austropuccinia psidii MF-1, a brazilian biotype.</title>
        <authorList>
            <person name="Quecine M.C."/>
            <person name="Pachon D.M.R."/>
            <person name="Bonatelli M.L."/>
            <person name="Correr F.H."/>
            <person name="Franceschini L.M."/>
            <person name="Leite T.F."/>
            <person name="Margarido G.R.A."/>
            <person name="Almeida C.A."/>
            <person name="Ferrarezi J.A."/>
            <person name="Labate C.A."/>
        </authorList>
    </citation>
    <scope>NUCLEOTIDE SEQUENCE</scope>
    <source>
        <strain evidence="2">MF-1</strain>
    </source>
</reference>
<proteinExistence type="predicted"/>
<evidence type="ECO:0000313" key="3">
    <source>
        <dbReference type="Proteomes" id="UP000765509"/>
    </source>
</evidence>
<feature type="compositionally biased region" description="Polar residues" evidence="1">
    <location>
        <begin position="53"/>
        <end position="73"/>
    </location>
</feature>
<accession>A0A9Q3GNP9</accession>
<name>A0A9Q3GNP9_9BASI</name>
<organism evidence="2 3">
    <name type="scientific">Austropuccinia psidii MF-1</name>
    <dbReference type="NCBI Taxonomy" id="1389203"/>
    <lineage>
        <taxon>Eukaryota</taxon>
        <taxon>Fungi</taxon>
        <taxon>Dikarya</taxon>
        <taxon>Basidiomycota</taxon>
        <taxon>Pucciniomycotina</taxon>
        <taxon>Pucciniomycetes</taxon>
        <taxon>Pucciniales</taxon>
        <taxon>Sphaerophragmiaceae</taxon>
        <taxon>Austropuccinia</taxon>
    </lineage>
</organism>
<sequence length="129" mass="14723">MSFPNYPNESYTSQHDILRILQKQNEYINDLETKLNQRYKDVEALMQKVLSLQVESSKTTEPSSKNQQGTSYGKKTNIKHKSSSTKSKGKAPKSQNSSKKKSRSASKKYRSAQSGKKKQAKPAHYDEYT</sequence>
<dbReference type="Proteomes" id="UP000765509">
    <property type="component" value="Unassembled WGS sequence"/>
</dbReference>
<feature type="compositionally biased region" description="Basic residues" evidence="1">
    <location>
        <begin position="76"/>
        <end position="91"/>
    </location>
</feature>
<evidence type="ECO:0000256" key="1">
    <source>
        <dbReference type="SAM" id="MobiDB-lite"/>
    </source>
</evidence>
<protein>
    <submittedName>
        <fullName evidence="2">Uncharacterized protein</fullName>
    </submittedName>
</protein>
<comment type="caution">
    <text evidence="2">The sequence shown here is derived from an EMBL/GenBank/DDBJ whole genome shotgun (WGS) entry which is preliminary data.</text>
</comment>
<evidence type="ECO:0000313" key="2">
    <source>
        <dbReference type="EMBL" id="MBW0473574.1"/>
    </source>
</evidence>